<feature type="transmembrane region" description="Helical" evidence="6">
    <location>
        <begin position="139"/>
        <end position="158"/>
    </location>
</feature>
<evidence type="ECO:0000256" key="2">
    <source>
        <dbReference type="ARBA" id="ARBA00022475"/>
    </source>
</evidence>
<keyword evidence="3 6" id="KW-0812">Transmembrane</keyword>
<dbReference type="EMBL" id="QKSB01000017">
    <property type="protein sequence ID" value="PZE15745.1"/>
    <property type="molecule type" value="Genomic_DNA"/>
</dbReference>
<organism evidence="8 9">
    <name type="scientific">Putridiphycobacter roseus</name>
    <dbReference type="NCBI Taxonomy" id="2219161"/>
    <lineage>
        <taxon>Bacteria</taxon>
        <taxon>Pseudomonadati</taxon>
        <taxon>Bacteroidota</taxon>
        <taxon>Flavobacteriia</taxon>
        <taxon>Flavobacteriales</taxon>
        <taxon>Crocinitomicaceae</taxon>
        <taxon>Putridiphycobacter</taxon>
    </lineage>
</organism>
<feature type="transmembrane region" description="Helical" evidence="6">
    <location>
        <begin position="92"/>
        <end position="119"/>
    </location>
</feature>
<keyword evidence="5 6" id="KW-0472">Membrane</keyword>
<dbReference type="PANTHER" id="PTHR47371:SF3">
    <property type="entry name" value="PHOSPHOGLYCEROL TRANSFERASE I"/>
    <property type="match status" value="1"/>
</dbReference>
<evidence type="ECO:0000256" key="3">
    <source>
        <dbReference type="ARBA" id="ARBA00022692"/>
    </source>
</evidence>
<dbReference type="CDD" id="cd16015">
    <property type="entry name" value="LTA_synthase"/>
    <property type="match status" value="1"/>
</dbReference>
<dbReference type="Pfam" id="PF00884">
    <property type="entry name" value="Sulfatase"/>
    <property type="match status" value="1"/>
</dbReference>
<evidence type="ECO:0000259" key="7">
    <source>
        <dbReference type="Pfam" id="PF00884"/>
    </source>
</evidence>
<dbReference type="InterPro" id="IPR000917">
    <property type="entry name" value="Sulfatase_N"/>
</dbReference>
<dbReference type="PANTHER" id="PTHR47371">
    <property type="entry name" value="LIPOTEICHOIC ACID SYNTHASE"/>
    <property type="match status" value="1"/>
</dbReference>
<evidence type="ECO:0000256" key="5">
    <source>
        <dbReference type="ARBA" id="ARBA00023136"/>
    </source>
</evidence>
<proteinExistence type="predicted"/>
<dbReference type="Gene3D" id="3.40.720.10">
    <property type="entry name" value="Alkaline Phosphatase, subunit A"/>
    <property type="match status" value="1"/>
</dbReference>
<evidence type="ECO:0000313" key="8">
    <source>
        <dbReference type="EMBL" id="PZE15745.1"/>
    </source>
</evidence>
<protein>
    <recommendedName>
        <fullName evidence="7">Sulfatase N-terminal domain-containing protein</fullName>
    </recommendedName>
</protein>
<dbReference type="GO" id="GO:0005886">
    <property type="term" value="C:plasma membrane"/>
    <property type="evidence" value="ECO:0007669"/>
    <property type="project" value="UniProtKB-SubCell"/>
</dbReference>
<feature type="transmembrane region" description="Helical" evidence="6">
    <location>
        <begin position="12"/>
        <end position="38"/>
    </location>
</feature>
<dbReference type="InterPro" id="IPR050448">
    <property type="entry name" value="OpgB/LTA_synthase_biosynth"/>
</dbReference>
<feature type="transmembrane region" description="Helical" evidence="6">
    <location>
        <begin position="170"/>
        <end position="188"/>
    </location>
</feature>
<name>A0A2W1N914_9FLAO</name>
<dbReference type="AlphaFoldDB" id="A0A2W1N914"/>
<comment type="caution">
    <text evidence="8">The sequence shown here is derived from an EMBL/GenBank/DDBJ whole genome shotgun (WGS) entry which is preliminary data.</text>
</comment>
<dbReference type="InterPro" id="IPR017850">
    <property type="entry name" value="Alkaline_phosphatase_core_sf"/>
</dbReference>
<feature type="transmembrane region" description="Helical" evidence="6">
    <location>
        <begin position="58"/>
        <end position="80"/>
    </location>
</feature>
<evidence type="ECO:0000313" key="9">
    <source>
        <dbReference type="Proteomes" id="UP000249248"/>
    </source>
</evidence>
<reference evidence="8 9" key="1">
    <citation type="submission" date="2018-06" db="EMBL/GenBank/DDBJ databases">
        <title>The draft genome sequence of Crocinitomix sp. SM1701.</title>
        <authorList>
            <person name="Zhang X."/>
        </authorList>
    </citation>
    <scope>NUCLEOTIDE SEQUENCE [LARGE SCALE GENOMIC DNA]</scope>
    <source>
        <strain evidence="8 9">SM1701</strain>
    </source>
</reference>
<dbReference type="SUPFAM" id="SSF53649">
    <property type="entry name" value="Alkaline phosphatase-like"/>
    <property type="match status" value="1"/>
</dbReference>
<evidence type="ECO:0000256" key="1">
    <source>
        <dbReference type="ARBA" id="ARBA00004651"/>
    </source>
</evidence>
<keyword evidence="4 6" id="KW-1133">Transmembrane helix</keyword>
<evidence type="ECO:0000256" key="4">
    <source>
        <dbReference type="ARBA" id="ARBA00022989"/>
    </source>
</evidence>
<feature type="domain" description="Sulfatase N-terminal" evidence="7">
    <location>
        <begin position="276"/>
        <end position="576"/>
    </location>
</feature>
<keyword evidence="9" id="KW-1185">Reference proteome</keyword>
<dbReference type="Proteomes" id="UP000249248">
    <property type="component" value="Unassembled WGS sequence"/>
</dbReference>
<accession>A0A2W1N914</accession>
<comment type="subcellular location">
    <subcellularLocation>
        <location evidence="1">Cell membrane</location>
        <topology evidence="1">Multi-pass membrane protein</topology>
    </subcellularLocation>
</comment>
<dbReference type="OrthoDB" id="9777768at2"/>
<dbReference type="RefSeq" id="WP_111064580.1">
    <property type="nucleotide sequence ID" value="NZ_JBHUCU010000001.1"/>
</dbReference>
<sequence length="687" mass="79814">MKKIKIQNIQRFLFDYAILFLSTIFVFLLIRLGEYYYIYNHSDQQLSLQLFFTKSVKYDTLFILITGAILFIPAFLISILHFRTYKITIRIVIFFIIFIQLIFTQFFLTNNAVLTAILFEFTFEELYHIANTEMSGNRSYFWIMNFIIIVFTIILLFIKHKRIKARNFRKNIVVYTTLACFIIAVLSHKNLFKEFQAFDTAYQFLLGNSKPIFFIDSYSKAYGTTNDSEVTKKLAIINFQTHYPQRNFTHKNLPFIYDSEDSNVLGSFFKKDSIQPNIVLIISESLSSTFSGESNCIGGSLTPFTDSLAKAGLNWTHFLSNADRSFGVLPNILASLPFGTSERGFMGQFYANAYGSRYPNQTSIIQYLKENDYLSNYYYGGWKLFDKIEYFIKYNGIDYFTSDNNFDTTKYQKKSNKQSDYVWGYNDRALFSQSLDDMHANKFKSPFFSIYQTITVHSPFNLADDHYYNQDYLKSRLTKCGLELDSINIPHKIISSAIAADDDLRFFIQACSKTPQFKNTIFIIVGDHAINLNLRAHALERFHVPLIIYSPLITKAATFKGMCSHIDIAPSLLSLLAQNFDLSFSPQKHFIGEGLDTSRTYCANRSIPLTINRSDIPSFVFDNYMEYGEQLFTLDADWNTGPVSSAQSELVSKWIETYKIINRMVCNENKLWMYPNGLHHNKYFQEK</sequence>
<gene>
    <name evidence="8" type="ORF">DNU06_16340</name>
</gene>
<keyword evidence="2" id="KW-1003">Cell membrane</keyword>
<evidence type="ECO:0000256" key="6">
    <source>
        <dbReference type="SAM" id="Phobius"/>
    </source>
</evidence>